<dbReference type="Gene3D" id="3.40.50.720">
    <property type="entry name" value="NAD(P)-binding Rossmann-like Domain"/>
    <property type="match status" value="1"/>
</dbReference>
<dbReference type="InterPro" id="IPR036291">
    <property type="entry name" value="NAD(P)-bd_dom_sf"/>
</dbReference>
<evidence type="ECO:0000313" key="3">
    <source>
        <dbReference type="EMBL" id="MBB6734467.1"/>
    </source>
</evidence>
<evidence type="ECO:0000256" key="2">
    <source>
        <dbReference type="ARBA" id="ARBA00023002"/>
    </source>
</evidence>
<dbReference type="PANTHER" id="PTHR24321:SF8">
    <property type="entry name" value="ESTRADIOL 17-BETA-DEHYDROGENASE 8-RELATED"/>
    <property type="match status" value="1"/>
</dbReference>
<protein>
    <submittedName>
        <fullName evidence="3">SDR family oxidoreductase</fullName>
    </submittedName>
</protein>
<evidence type="ECO:0000256" key="1">
    <source>
        <dbReference type="ARBA" id="ARBA00006484"/>
    </source>
</evidence>
<dbReference type="Proteomes" id="UP000564644">
    <property type="component" value="Unassembled WGS sequence"/>
</dbReference>
<dbReference type="Pfam" id="PF13561">
    <property type="entry name" value="adh_short_C2"/>
    <property type="match status" value="1"/>
</dbReference>
<dbReference type="PRINTS" id="PR00081">
    <property type="entry name" value="GDHRDH"/>
</dbReference>
<dbReference type="CDD" id="cd05233">
    <property type="entry name" value="SDR_c"/>
    <property type="match status" value="1"/>
</dbReference>
<dbReference type="EMBL" id="JACJVO010000033">
    <property type="protein sequence ID" value="MBB6734467.1"/>
    <property type="molecule type" value="Genomic_DNA"/>
</dbReference>
<dbReference type="GO" id="GO:0016491">
    <property type="term" value="F:oxidoreductase activity"/>
    <property type="evidence" value="ECO:0007669"/>
    <property type="project" value="UniProtKB-KW"/>
</dbReference>
<gene>
    <name evidence="3" type="ORF">H7C18_26420</name>
</gene>
<reference evidence="3 4" key="1">
    <citation type="submission" date="2020-08" db="EMBL/GenBank/DDBJ databases">
        <title>Cohnella phylogeny.</title>
        <authorList>
            <person name="Dunlap C."/>
        </authorList>
    </citation>
    <scope>NUCLEOTIDE SEQUENCE [LARGE SCALE GENOMIC DNA]</scope>
    <source>
        <strain evidence="3 4">CBP 2801</strain>
    </source>
</reference>
<dbReference type="FunFam" id="3.40.50.720:FF:000084">
    <property type="entry name" value="Short-chain dehydrogenase reductase"/>
    <property type="match status" value="1"/>
</dbReference>
<evidence type="ECO:0000313" key="4">
    <source>
        <dbReference type="Proteomes" id="UP000564644"/>
    </source>
</evidence>
<dbReference type="PRINTS" id="PR00080">
    <property type="entry name" value="SDRFAMILY"/>
</dbReference>
<dbReference type="GO" id="GO:0008206">
    <property type="term" value="P:bile acid metabolic process"/>
    <property type="evidence" value="ECO:0007669"/>
    <property type="project" value="UniProtKB-ARBA"/>
</dbReference>
<organism evidence="3 4">
    <name type="scientific">Cohnella zeiphila</name>
    <dbReference type="NCBI Taxonomy" id="2761120"/>
    <lineage>
        <taxon>Bacteria</taxon>
        <taxon>Bacillati</taxon>
        <taxon>Bacillota</taxon>
        <taxon>Bacilli</taxon>
        <taxon>Bacillales</taxon>
        <taxon>Paenibacillaceae</taxon>
        <taxon>Cohnella</taxon>
    </lineage>
</organism>
<dbReference type="InterPro" id="IPR020904">
    <property type="entry name" value="Sc_DH/Rdtase_CS"/>
</dbReference>
<dbReference type="NCBIfam" id="NF005559">
    <property type="entry name" value="PRK07231.1"/>
    <property type="match status" value="1"/>
</dbReference>
<proteinExistence type="inferred from homology"/>
<dbReference type="InterPro" id="IPR002347">
    <property type="entry name" value="SDR_fam"/>
</dbReference>
<dbReference type="AlphaFoldDB" id="A0A7X0VYG6"/>
<name>A0A7X0VYG6_9BACL</name>
<keyword evidence="2" id="KW-0560">Oxidoreductase</keyword>
<accession>A0A7X0VYG6</accession>
<sequence>MDGQGTIVRINDHGAGVKILAKGTVTYDFSGKTAVVTGGAMGIGEAAVRKFAEAGASVVIADVDTVKGKQLEEQLQSQGCRARFQQTDVGSDRDVKRLMDEAFHWSGRIDAVYNNAGVAVPGEAATMSEEDWQRVVNTNLGGVFRGCKYSLPYMERQGSGAIVNCSSTQAIHGFRGWVGYAASKGGILAMTRQIAMDYASKGIRVNAVSPGTIMTPMNEKIFEEVEDPQALIDTWNRAHPVGRFGQPDEVADMVLYLCSDAAGFITGQTFVVDGGQTVRGE</sequence>
<dbReference type="SUPFAM" id="SSF51735">
    <property type="entry name" value="NAD(P)-binding Rossmann-fold domains"/>
    <property type="match status" value="1"/>
</dbReference>
<dbReference type="PANTHER" id="PTHR24321">
    <property type="entry name" value="DEHYDROGENASES, SHORT CHAIN"/>
    <property type="match status" value="1"/>
</dbReference>
<comment type="similarity">
    <text evidence="1">Belongs to the short-chain dehydrogenases/reductases (SDR) family.</text>
</comment>
<keyword evidence="4" id="KW-1185">Reference proteome</keyword>
<comment type="caution">
    <text evidence="3">The sequence shown here is derived from an EMBL/GenBank/DDBJ whole genome shotgun (WGS) entry which is preliminary data.</text>
</comment>
<dbReference type="PROSITE" id="PS00061">
    <property type="entry name" value="ADH_SHORT"/>
    <property type="match status" value="1"/>
</dbReference>